<dbReference type="EMBL" id="DS022255">
    <property type="protein sequence ID" value="EWG51011.1"/>
    <property type="molecule type" value="Genomic_DNA"/>
</dbReference>
<reference evidence="1 2" key="1">
    <citation type="journal article" date="2010" name="Nature">
        <title>Comparative genomics reveals mobile pathogenicity chromosomes in Fusarium.</title>
        <authorList>
            <person name="Ma L.J."/>
            <person name="van der Does H.C."/>
            <person name="Borkovich K.A."/>
            <person name="Coleman J.J."/>
            <person name="Daboussi M.J."/>
            <person name="Di Pietro A."/>
            <person name="Dufresne M."/>
            <person name="Freitag M."/>
            <person name="Grabherr M."/>
            <person name="Henrissat B."/>
            <person name="Houterman P.M."/>
            <person name="Kang S."/>
            <person name="Shim W.B."/>
            <person name="Woloshuk C."/>
            <person name="Xie X."/>
            <person name="Xu J.R."/>
            <person name="Antoniw J."/>
            <person name="Baker S.E."/>
            <person name="Bluhm B.H."/>
            <person name="Breakspear A."/>
            <person name="Brown D.W."/>
            <person name="Butchko R.A."/>
            <person name="Chapman S."/>
            <person name="Coulson R."/>
            <person name="Coutinho P.M."/>
            <person name="Danchin E.G."/>
            <person name="Diener A."/>
            <person name="Gale L.R."/>
            <person name="Gardiner D.M."/>
            <person name="Goff S."/>
            <person name="Hammond-Kosack K.E."/>
            <person name="Hilburn K."/>
            <person name="Hua-Van A."/>
            <person name="Jonkers W."/>
            <person name="Kazan K."/>
            <person name="Kodira C.D."/>
            <person name="Koehrsen M."/>
            <person name="Kumar L."/>
            <person name="Lee Y.H."/>
            <person name="Li L."/>
            <person name="Manners J.M."/>
            <person name="Miranda-Saavedra D."/>
            <person name="Mukherjee M."/>
            <person name="Park G."/>
            <person name="Park J."/>
            <person name="Park S.Y."/>
            <person name="Proctor R.H."/>
            <person name="Regev A."/>
            <person name="Ruiz-Roldan M.C."/>
            <person name="Sain D."/>
            <person name="Sakthikumar S."/>
            <person name="Sykes S."/>
            <person name="Schwartz D.C."/>
            <person name="Turgeon B.G."/>
            <person name="Wapinski I."/>
            <person name="Yoder O."/>
            <person name="Young S."/>
            <person name="Zeng Q."/>
            <person name="Zhou S."/>
            <person name="Galagan J."/>
            <person name="Cuomo C.A."/>
            <person name="Kistler H.C."/>
            <person name="Rep M."/>
        </authorList>
    </citation>
    <scope>NUCLEOTIDE SEQUENCE [LARGE SCALE GENOMIC DNA]</scope>
    <source>
        <strain evidence="2">M3125 / FGSC 7600</strain>
    </source>
</reference>
<dbReference type="GeneID" id="30073601"/>
<accession>W7MJ48</accession>
<keyword evidence="2" id="KW-1185">Reference proteome</keyword>
<dbReference type="RefSeq" id="XP_018757202.1">
    <property type="nucleotide sequence ID" value="XM_018905966.1"/>
</dbReference>
<dbReference type="AlphaFoldDB" id="W7MJ48"/>
<gene>
    <name evidence="1" type="ORF">FVEG_16725</name>
</gene>
<dbReference type="Proteomes" id="UP000009096">
    <property type="component" value="Chromosome 9"/>
</dbReference>
<dbReference type="STRING" id="334819.W7MJ48"/>
<dbReference type="VEuPathDB" id="FungiDB:FVEG_16725"/>
<protein>
    <submittedName>
        <fullName evidence="1">Uncharacterized protein</fullName>
    </submittedName>
</protein>
<name>W7MJ48_GIBM7</name>
<organism evidence="1 2">
    <name type="scientific">Gibberella moniliformis (strain M3125 / FGSC 7600)</name>
    <name type="common">Maize ear and stalk rot fungus</name>
    <name type="synonym">Fusarium verticillioides</name>
    <dbReference type="NCBI Taxonomy" id="334819"/>
    <lineage>
        <taxon>Eukaryota</taxon>
        <taxon>Fungi</taxon>
        <taxon>Dikarya</taxon>
        <taxon>Ascomycota</taxon>
        <taxon>Pezizomycotina</taxon>
        <taxon>Sordariomycetes</taxon>
        <taxon>Hypocreomycetidae</taxon>
        <taxon>Hypocreales</taxon>
        <taxon>Nectriaceae</taxon>
        <taxon>Fusarium</taxon>
        <taxon>Fusarium fujikuroi species complex</taxon>
    </lineage>
</organism>
<evidence type="ECO:0000313" key="1">
    <source>
        <dbReference type="EMBL" id="EWG51011.1"/>
    </source>
</evidence>
<sequence>MAVHHNPLLLKYRNEIPREVFSDLLLHSKTDMKRLHRLEEYLEDTSGKLKLSALLSYGQRPSFACDRDKKLKQFRELKAKYDAIMKKYDDMLCEKVLQVQHDVEYYVHTKNKCRRCALPAKAKKLKVSPHEWPLPADELEAETSVFDMDVPVTFAVWRDATVYFLDNILRFESSCAGDYPRASFPLMTYKPLSHWFELQRHRVQLLSEIKTHSQTHRNQKSIETCTEADVCLNNGLRFQYHDGSRNTFLSTSKHTTEISKRCTIKLPSRAHTLQRFMARIWLYENRETPNQAIASQSECPEYMSLGEFKALAVLPYGYRLQWKNILTQLAMPTVDFNKPETALFLLQMMLQAGPSDEDEVTRHAHNRPTDVEFGSQILKYLGESVSRVQENWESYTSLCSSTCLATRLLALADKSLSSKVLDLIAKCRGISYKWVMHLLSKVQDIEHRTQREEFLEAAVHIDLICVETFNLEGECFEQVLADEEQAAILLEISTIAHNNADFEQLQKDALFGIMLDRYRIIMHRALPILVSEITSKGSLCIDTAIKEDGPTLHERLLVNGIPVSRLPQKYETHHEYLKLFRSASMEVTPSNLPNMSFCATKTFHGYTVSSRYAES</sequence>
<dbReference type="KEGG" id="fvr:FVEG_16725"/>
<dbReference type="EMBL" id="CM000586">
    <property type="protein sequence ID" value="EWG51011.1"/>
    <property type="molecule type" value="Genomic_DNA"/>
</dbReference>
<evidence type="ECO:0000313" key="2">
    <source>
        <dbReference type="Proteomes" id="UP000009096"/>
    </source>
</evidence>
<proteinExistence type="predicted"/>
<dbReference type="OrthoDB" id="3182339at2759"/>